<feature type="signal peptide" evidence="1">
    <location>
        <begin position="1"/>
        <end position="16"/>
    </location>
</feature>
<evidence type="ECO:0000313" key="3">
    <source>
        <dbReference type="Proteomes" id="UP000007875"/>
    </source>
</evidence>
<evidence type="ECO:0008006" key="4">
    <source>
        <dbReference type="Google" id="ProtNLM"/>
    </source>
</evidence>
<proteinExistence type="predicted"/>
<dbReference type="Ensembl" id="ENSCSAVT00000013383.1">
    <property type="protein sequence ID" value="ENSCSAVP00000013233.1"/>
    <property type="gene ID" value="ENSCSAVG00000007771.1"/>
</dbReference>
<dbReference type="Proteomes" id="UP000007875">
    <property type="component" value="Unassembled WGS sequence"/>
</dbReference>
<evidence type="ECO:0000313" key="2">
    <source>
        <dbReference type="Ensembl" id="ENSCSAVP00000013233.1"/>
    </source>
</evidence>
<dbReference type="GeneTree" id="ENSGT00530000068599"/>
<accession>H2Z6M1</accession>
<reference evidence="3" key="1">
    <citation type="submission" date="2003-08" db="EMBL/GenBank/DDBJ databases">
        <authorList>
            <person name="Birren B."/>
            <person name="Nusbaum C."/>
            <person name="Abebe A."/>
            <person name="Abouelleil A."/>
            <person name="Adekoya E."/>
            <person name="Ait-zahra M."/>
            <person name="Allen N."/>
            <person name="Allen T."/>
            <person name="An P."/>
            <person name="Anderson M."/>
            <person name="Anderson S."/>
            <person name="Arachchi H."/>
            <person name="Armbruster J."/>
            <person name="Bachantsang P."/>
            <person name="Baldwin J."/>
            <person name="Barry A."/>
            <person name="Bayul T."/>
            <person name="Blitshsteyn B."/>
            <person name="Bloom T."/>
            <person name="Blye J."/>
            <person name="Boguslavskiy L."/>
            <person name="Borowsky M."/>
            <person name="Boukhgalter B."/>
            <person name="Brunache A."/>
            <person name="Butler J."/>
            <person name="Calixte N."/>
            <person name="Calvo S."/>
            <person name="Camarata J."/>
            <person name="Campo K."/>
            <person name="Chang J."/>
            <person name="Cheshatsang Y."/>
            <person name="Citroen M."/>
            <person name="Collymore A."/>
            <person name="Considine T."/>
            <person name="Cook A."/>
            <person name="Cooke P."/>
            <person name="Corum B."/>
            <person name="Cuomo C."/>
            <person name="David R."/>
            <person name="Dawoe T."/>
            <person name="Degray S."/>
            <person name="Dodge S."/>
            <person name="Dooley K."/>
            <person name="Dorje P."/>
            <person name="Dorjee K."/>
            <person name="Dorris L."/>
            <person name="Duffey N."/>
            <person name="Dupes A."/>
            <person name="Elkins T."/>
            <person name="Engels R."/>
            <person name="Erickson J."/>
            <person name="Farina A."/>
            <person name="Faro S."/>
            <person name="Ferreira P."/>
            <person name="Fischer H."/>
            <person name="Fitzgerald M."/>
            <person name="Foley K."/>
            <person name="Gage D."/>
            <person name="Galagan J."/>
            <person name="Gearin G."/>
            <person name="Gnerre S."/>
            <person name="Gnirke A."/>
            <person name="Goyette A."/>
            <person name="Graham J."/>
            <person name="Grandbois E."/>
            <person name="Gyaltsen K."/>
            <person name="Hafez N."/>
            <person name="Hagopian D."/>
            <person name="Hagos B."/>
            <person name="Hall J."/>
            <person name="Hatcher B."/>
            <person name="Heller A."/>
            <person name="Higgins H."/>
            <person name="Honan T."/>
            <person name="Horn A."/>
            <person name="Houde N."/>
            <person name="Hughes L."/>
            <person name="Hulme W."/>
            <person name="Husby E."/>
            <person name="Iliev I."/>
            <person name="Jaffe D."/>
            <person name="Jones C."/>
            <person name="Kamal M."/>
            <person name="Kamat A."/>
            <person name="Kamvysselis M."/>
            <person name="Karlsson E."/>
            <person name="Kells C."/>
            <person name="Kieu A."/>
            <person name="Kisner P."/>
            <person name="Kodira C."/>
            <person name="Kulbokas E."/>
            <person name="Labutti K."/>
            <person name="Lama D."/>
            <person name="Landers T."/>
            <person name="Leger J."/>
            <person name="Levine S."/>
            <person name="Lewis D."/>
            <person name="Lewis T."/>
            <person name="Lindblad-toh K."/>
            <person name="Liu X."/>
            <person name="Lokyitsang T."/>
            <person name="Lokyitsang Y."/>
            <person name="Lucien O."/>
            <person name="Lui A."/>
            <person name="Ma L.J."/>
            <person name="Mabbitt R."/>
            <person name="Macdonald J."/>
            <person name="Maclean C."/>
            <person name="Major J."/>
            <person name="Manning J."/>
            <person name="Marabella R."/>
            <person name="Maru K."/>
            <person name="Matthews C."/>
            <person name="Mauceli E."/>
            <person name="Mccarthy M."/>
            <person name="Mcdonough S."/>
            <person name="Mcghee T."/>
            <person name="Meldrim J."/>
            <person name="Meneus L."/>
            <person name="Mesirov J."/>
            <person name="Mihalev A."/>
            <person name="Mihova T."/>
            <person name="Mikkelsen T."/>
            <person name="Mlenga V."/>
            <person name="Moru K."/>
            <person name="Mozes J."/>
            <person name="Mulrain L."/>
            <person name="Munson G."/>
            <person name="Naylor J."/>
            <person name="Newes C."/>
            <person name="Nguyen C."/>
            <person name="Nguyen N."/>
            <person name="Nguyen T."/>
            <person name="Nicol R."/>
            <person name="Nielsen C."/>
            <person name="Nizzari M."/>
            <person name="Norbu C."/>
            <person name="Norbu N."/>
            <person name="O'donnell P."/>
            <person name="Okoawo O."/>
            <person name="O'leary S."/>
            <person name="Omotosho B."/>
            <person name="O'neill K."/>
            <person name="Osman S."/>
            <person name="Parker S."/>
            <person name="Perrin D."/>
            <person name="Phunkhang P."/>
            <person name="Piqani B."/>
            <person name="Purcell S."/>
            <person name="Rachupka T."/>
            <person name="Ramasamy U."/>
            <person name="Rameau R."/>
            <person name="Ray V."/>
            <person name="Raymond C."/>
            <person name="Retta R."/>
            <person name="Richardson S."/>
            <person name="Rise C."/>
            <person name="Rodriguez J."/>
            <person name="Rogers J."/>
            <person name="Rogov P."/>
            <person name="Rutman M."/>
            <person name="Schupbach R."/>
            <person name="Seaman C."/>
            <person name="Settipalli S."/>
            <person name="Sharpe T."/>
            <person name="Sheridan J."/>
            <person name="Sherpa N."/>
            <person name="Shi J."/>
            <person name="Smirnov S."/>
            <person name="Smith C."/>
            <person name="Sougnez C."/>
            <person name="Spencer B."/>
            <person name="Stalker J."/>
            <person name="Stange-thomann N."/>
            <person name="Stavropoulos S."/>
            <person name="Stetson K."/>
            <person name="Stone C."/>
            <person name="Stone S."/>
            <person name="Stubbs M."/>
            <person name="Talamas J."/>
            <person name="Tchuinga P."/>
            <person name="Tenzing P."/>
            <person name="Tesfaye S."/>
            <person name="Theodore J."/>
            <person name="Thoulutsang Y."/>
            <person name="Topham K."/>
            <person name="Towey S."/>
            <person name="Tsamla T."/>
            <person name="Tsomo N."/>
            <person name="Vallee D."/>
            <person name="Vassiliev H."/>
            <person name="Venkataraman V."/>
            <person name="Vinson J."/>
            <person name="Vo A."/>
            <person name="Wade C."/>
            <person name="Wang S."/>
            <person name="Wangchuk T."/>
            <person name="Wangdi T."/>
            <person name="Whittaker C."/>
            <person name="Wilkinson J."/>
            <person name="Wu Y."/>
            <person name="Wyman D."/>
            <person name="Yadav S."/>
            <person name="Yang S."/>
            <person name="Yang X."/>
            <person name="Yeager S."/>
            <person name="Yee E."/>
            <person name="Young G."/>
            <person name="Zainoun J."/>
            <person name="Zembeck L."/>
            <person name="Zimmer A."/>
            <person name="Zody M."/>
            <person name="Lander E."/>
        </authorList>
    </citation>
    <scope>NUCLEOTIDE SEQUENCE [LARGE SCALE GENOMIC DNA]</scope>
</reference>
<dbReference type="HOGENOM" id="CLU_2338788_0_0_1"/>
<name>H2Z6M1_CIOSA</name>
<dbReference type="AlphaFoldDB" id="H2Z6M1"/>
<protein>
    <recommendedName>
        <fullName evidence="4">Sushi domain-containing protein</fullName>
    </recommendedName>
</protein>
<organism evidence="2 3">
    <name type="scientific">Ciona savignyi</name>
    <name type="common">Pacific transparent sea squirt</name>
    <dbReference type="NCBI Taxonomy" id="51511"/>
    <lineage>
        <taxon>Eukaryota</taxon>
        <taxon>Metazoa</taxon>
        <taxon>Chordata</taxon>
        <taxon>Tunicata</taxon>
        <taxon>Ascidiacea</taxon>
        <taxon>Phlebobranchia</taxon>
        <taxon>Cionidae</taxon>
        <taxon>Ciona</taxon>
    </lineage>
</organism>
<reference evidence="2" key="2">
    <citation type="submission" date="2025-08" db="UniProtKB">
        <authorList>
            <consortium name="Ensembl"/>
        </authorList>
    </citation>
    <scope>IDENTIFICATION</scope>
</reference>
<feature type="chain" id="PRO_5003578787" description="Sushi domain-containing protein" evidence="1">
    <location>
        <begin position="17"/>
        <end position="98"/>
    </location>
</feature>
<dbReference type="InParanoid" id="H2Z6M1"/>
<keyword evidence="1" id="KW-0732">Signal</keyword>
<evidence type="ECO:0000256" key="1">
    <source>
        <dbReference type="SAM" id="SignalP"/>
    </source>
</evidence>
<reference evidence="2" key="3">
    <citation type="submission" date="2025-09" db="UniProtKB">
        <authorList>
            <consortium name="Ensembl"/>
        </authorList>
    </citation>
    <scope>IDENTIFICATION</scope>
</reference>
<keyword evidence="3" id="KW-1185">Reference proteome</keyword>
<sequence>MKICWIIFLFLQIVEACHYSQCISKRSVDSSCTRGFTLRENGRWRYSACSGELNHHKVQGALRRCILKQLVPAGSIPAAENVNAIDTDRSKPAKLLKK</sequence>